<gene>
    <name evidence="1" type="ORF">GCM10008986_29410</name>
</gene>
<dbReference type="Proteomes" id="UP001500880">
    <property type="component" value="Unassembled WGS sequence"/>
</dbReference>
<reference evidence="1 2" key="1">
    <citation type="journal article" date="2019" name="Int. J. Syst. Evol. Microbiol.">
        <title>The Global Catalogue of Microorganisms (GCM) 10K type strain sequencing project: providing services to taxonomists for standard genome sequencing and annotation.</title>
        <authorList>
            <consortium name="The Broad Institute Genomics Platform"/>
            <consortium name="The Broad Institute Genome Sequencing Center for Infectious Disease"/>
            <person name="Wu L."/>
            <person name="Ma J."/>
        </authorList>
    </citation>
    <scope>NUCLEOTIDE SEQUENCE [LARGE SCALE GENOMIC DNA]</scope>
    <source>
        <strain evidence="1 2">JCM 12389</strain>
    </source>
</reference>
<proteinExistence type="predicted"/>
<dbReference type="SUPFAM" id="SSF160755">
    <property type="entry name" value="YugN-like"/>
    <property type="match status" value="1"/>
</dbReference>
<evidence type="ECO:0000313" key="1">
    <source>
        <dbReference type="EMBL" id="GAA0500238.1"/>
    </source>
</evidence>
<evidence type="ECO:0000313" key="2">
    <source>
        <dbReference type="Proteomes" id="UP001500880"/>
    </source>
</evidence>
<dbReference type="InterPro" id="IPR036491">
    <property type="entry name" value="YugN-like_sf"/>
</dbReference>
<comment type="caution">
    <text evidence="1">The sequence shown here is derived from an EMBL/GenBank/DDBJ whole genome shotgun (WGS) entry which is preliminary data.</text>
</comment>
<keyword evidence="2" id="KW-1185">Reference proteome</keyword>
<dbReference type="InterPro" id="IPR014967">
    <property type="entry name" value="Uncharacterised_YugN-like"/>
</dbReference>
<sequence>MLQLDSAIENQVFSLNELENKLKPLNFTIGSNWEYDHGYFDNQLQSEGTYYFLRIPFNAEIGQLDEPGVQVRVGRPFLLGHQYASGTDEDAVIGNMTAIVNQFQSPVDPDTEVPEDIQSKGDELIKTVEQALLS</sequence>
<organism evidence="1 2">
    <name type="scientific">Salinibacillus aidingensis</name>
    <dbReference type="NCBI Taxonomy" id="237684"/>
    <lineage>
        <taxon>Bacteria</taxon>
        <taxon>Bacillati</taxon>
        <taxon>Bacillota</taxon>
        <taxon>Bacilli</taxon>
        <taxon>Bacillales</taxon>
        <taxon>Bacillaceae</taxon>
        <taxon>Salinibacillus</taxon>
    </lineage>
</organism>
<accession>A0ABN1BL05</accession>
<dbReference type="RefSeq" id="WP_343842677.1">
    <property type="nucleotide sequence ID" value="NZ_BAAADO010000006.1"/>
</dbReference>
<dbReference type="Pfam" id="PF08868">
    <property type="entry name" value="YugN"/>
    <property type="match status" value="1"/>
</dbReference>
<dbReference type="EMBL" id="BAAADO010000006">
    <property type="protein sequence ID" value="GAA0500238.1"/>
    <property type="molecule type" value="Genomic_DNA"/>
</dbReference>
<protein>
    <submittedName>
        <fullName evidence="1">YugN-like family protein</fullName>
    </submittedName>
</protein>
<name>A0ABN1BL05_9BACI</name>
<dbReference type="Gene3D" id="3.30.310.100">
    <property type="entry name" value="YugN-like"/>
    <property type="match status" value="1"/>
</dbReference>